<organism evidence="1 2">
    <name type="scientific">Methanosarcina siciliae HI350</name>
    <dbReference type="NCBI Taxonomy" id="1434119"/>
    <lineage>
        <taxon>Archaea</taxon>
        <taxon>Methanobacteriati</taxon>
        <taxon>Methanobacteriota</taxon>
        <taxon>Stenosarchaea group</taxon>
        <taxon>Methanomicrobia</taxon>
        <taxon>Methanosarcinales</taxon>
        <taxon>Methanosarcinaceae</taxon>
        <taxon>Methanosarcina</taxon>
    </lineage>
</organism>
<dbReference type="Proteomes" id="UP000033092">
    <property type="component" value="Chromosome"/>
</dbReference>
<dbReference type="PATRIC" id="fig|1434119.4.peg.3655"/>
<proteinExistence type="predicted"/>
<protein>
    <submittedName>
        <fullName evidence="1">Uncharacterized protein</fullName>
    </submittedName>
</protein>
<name>A0A0E3PFR5_9EURY</name>
<dbReference type="EMBL" id="CP009507">
    <property type="protein sequence ID" value="AKB33483.1"/>
    <property type="molecule type" value="Genomic_DNA"/>
</dbReference>
<accession>A0A0E3PFR5</accession>
<evidence type="ECO:0000313" key="1">
    <source>
        <dbReference type="EMBL" id="AKB33483.1"/>
    </source>
</evidence>
<dbReference type="RefSeq" id="WP_048173389.1">
    <property type="nucleotide sequence ID" value="NZ_CP009507.1"/>
</dbReference>
<reference evidence="1 2" key="1">
    <citation type="submission" date="2014-07" db="EMBL/GenBank/DDBJ databases">
        <title>Methanogenic archaea and the global carbon cycle.</title>
        <authorList>
            <person name="Henriksen J.R."/>
            <person name="Luke J."/>
            <person name="Reinhart S."/>
            <person name="Benedict M.N."/>
            <person name="Youngblut N.D."/>
            <person name="Metcalf M.E."/>
            <person name="Whitaker R.J."/>
            <person name="Metcalf W.W."/>
        </authorList>
    </citation>
    <scope>NUCLEOTIDE SEQUENCE [LARGE SCALE GENOMIC DNA]</scope>
    <source>
        <strain evidence="1 2">HI350</strain>
    </source>
</reference>
<dbReference type="AlphaFoldDB" id="A0A0E3PFR5"/>
<sequence length="83" mass="9660">MYEWTGVVLADFLKANADDIISTPHFNLNQSNYTGEVMVWSGKEDQDFSQQMAKWISNSDPNSRQAIFVEFLTSLQYRKYRSV</sequence>
<dbReference type="HOGENOM" id="CLU_2534737_0_0_2"/>
<gene>
    <name evidence="1" type="ORF">MSSIH_2793</name>
</gene>
<evidence type="ECO:0000313" key="2">
    <source>
        <dbReference type="Proteomes" id="UP000033092"/>
    </source>
</evidence>
<dbReference type="GeneID" id="41606939"/>
<dbReference type="GeneID" id="24861729"/>
<dbReference type="KEGG" id="msz:MSSIH_2793"/>